<evidence type="ECO:0000256" key="8">
    <source>
        <dbReference type="ARBA" id="ARBA00022691"/>
    </source>
</evidence>
<dbReference type="GO" id="GO:0004719">
    <property type="term" value="F:protein-L-isoaspartate (D-aspartate) O-methyltransferase activity"/>
    <property type="evidence" value="ECO:0007669"/>
    <property type="project" value="UniProtKB-EC"/>
</dbReference>
<evidence type="ECO:0000256" key="2">
    <source>
        <dbReference type="ARBA" id="ARBA00005369"/>
    </source>
</evidence>
<keyword evidence="7 12" id="KW-0808">Transferase</keyword>
<dbReference type="AlphaFoldDB" id="A0A2P7BIG9"/>
<name>A0A2P7BIG9_9HYPH</name>
<dbReference type="SUPFAM" id="SSF53335">
    <property type="entry name" value="S-adenosyl-L-methionine-dependent methyltransferases"/>
    <property type="match status" value="1"/>
</dbReference>
<dbReference type="PANTHER" id="PTHR11579">
    <property type="entry name" value="PROTEIN-L-ISOASPARTATE O-METHYLTRANSFERASE"/>
    <property type="match status" value="1"/>
</dbReference>
<evidence type="ECO:0000256" key="11">
    <source>
        <dbReference type="ARBA" id="ARBA00031350"/>
    </source>
</evidence>
<dbReference type="EMBL" id="PGGM01000002">
    <property type="protein sequence ID" value="PSH66257.1"/>
    <property type="molecule type" value="Genomic_DNA"/>
</dbReference>
<dbReference type="EC" id="2.1.1.77" evidence="3"/>
<dbReference type="OrthoDB" id="9810066at2"/>
<evidence type="ECO:0000256" key="5">
    <source>
        <dbReference type="ARBA" id="ARBA00022490"/>
    </source>
</evidence>
<protein>
    <recommendedName>
        <fullName evidence="4">Protein-L-isoaspartate O-methyltransferase</fullName>
        <ecNumber evidence="3">2.1.1.77</ecNumber>
    </recommendedName>
    <alternativeName>
        <fullName evidence="11">L-isoaspartyl protein carboxyl methyltransferase</fullName>
    </alternativeName>
    <alternativeName>
        <fullName evidence="9">Protein L-isoaspartyl methyltransferase</fullName>
    </alternativeName>
    <alternativeName>
        <fullName evidence="10">Protein-beta-aspartate methyltransferase</fullName>
    </alternativeName>
</protein>
<accession>A0A2P7BIG9</accession>
<dbReference type="CDD" id="cd02440">
    <property type="entry name" value="AdoMet_MTases"/>
    <property type="match status" value="1"/>
</dbReference>
<organism evidence="12 13">
    <name type="scientific">Phyllobacterium sophorae</name>
    <dbReference type="NCBI Taxonomy" id="1520277"/>
    <lineage>
        <taxon>Bacteria</taxon>
        <taxon>Pseudomonadati</taxon>
        <taxon>Pseudomonadota</taxon>
        <taxon>Alphaproteobacteria</taxon>
        <taxon>Hyphomicrobiales</taxon>
        <taxon>Phyllobacteriaceae</taxon>
        <taxon>Phyllobacterium</taxon>
    </lineage>
</organism>
<evidence type="ECO:0000256" key="6">
    <source>
        <dbReference type="ARBA" id="ARBA00022603"/>
    </source>
</evidence>
<evidence type="ECO:0000256" key="4">
    <source>
        <dbReference type="ARBA" id="ARBA00013346"/>
    </source>
</evidence>
<comment type="similarity">
    <text evidence="2">Belongs to the methyltransferase superfamily. L-isoaspartyl/D-aspartyl protein methyltransferase family.</text>
</comment>
<keyword evidence="13" id="KW-1185">Reference proteome</keyword>
<evidence type="ECO:0000256" key="9">
    <source>
        <dbReference type="ARBA" id="ARBA00030757"/>
    </source>
</evidence>
<dbReference type="PANTHER" id="PTHR11579:SF0">
    <property type="entry name" value="PROTEIN-L-ISOASPARTATE(D-ASPARTATE) O-METHYLTRANSFERASE"/>
    <property type="match status" value="1"/>
</dbReference>
<dbReference type="InterPro" id="IPR000682">
    <property type="entry name" value="PCMT"/>
</dbReference>
<proteinExistence type="inferred from homology"/>
<dbReference type="NCBIfam" id="NF001453">
    <property type="entry name" value="PRK00312.1"/>
    <property type="match status" value="1"/>
</dbReference>
<dbReference type="RefSeq" id="WP_106663123.1">
    <property type="nucleotide sequence ID" value="NZ_PGGM01000002.1"/>
</dbReference>
<evidence type="ECO:0000256" key="3">
    <source>
        <dbReference type="ARBA" id="ARBA00011890"/>
    </source>
</evidence>
<reference evidence="13" key="1">
    <citation type="submission" date="2017-11" db="EMBL/GenBank/DDBJ databases">
        <authorList>
            <person name="Kuznetsova I."/>
            <person name="Sazanova A."/>
            <person name="Chirak E."/>
            <person name="Safronova V."/>
            <person name="Willems A."/>
        </authorList>
    </citation>
    <scope>NUCLEOTIDE SEQUENCE [LARGE SCALE GENOMIC DNA]</scope>
    <source>
        <strain evidence="13">CCBAU 03422</strain>
    </source>
</reference>
<dbReference type="GO" id="GO:0032259">
    <property type="term" value="P:methylation"/>
    <property type="evidence" value="ECO:0007669"/>
    <property type="project" value="UniProtKB-KW"/>
</dbReference>
<keyword evidence="6 12" id="KW-0489">Methyltransferase</keyword>
<dbReference type="PROSITE" id="PS01279">
    <property type="entry name" value="PCMT"/>
    <property type="match status" value="1"/>
</dbReference>
<dbReference type="Gene3D" id="3.40.50.150">
    <property type="entry name" value="Vaccinia Virus protein VP39"/>
    <property type="match status" value="1"/>
</dbReference>
<evidence type="ECO:0000313" key="12">
    <source>
        <dbReference type="EMBL" id="PSH66257.1"/>
    </source>
</evidence>
<sequence>MKPALSEREGFAAFVLRMRSLGLTDQRLMAAFEATPRMTFVNGNLGNVAYGEGMLPIECGEFMEGLDLQAQLIKTLELEPTHRVLEIGTGTGFTAAVMARLAGRVLSLERYRTLVEIAQQRLQALKIENSFIKHADGRHGLAHDGPFDRIIVWGAFESMPRPFVDLLSSNGVMVAPIGPLDGRQVIARLSKIGSRFERQDMMPVRFLPLLEGVAAAL</sequence>
<gene>
    <name evidence="12" type="ORF">CU103_06720</name>
</gene>
<comment type="subcellular location">
    <subcellularLocation>
        <location evidence="1">Cytoplasm</location>
    </subcellularLocation>
</comment>
<evidence type="ECO:0000256" key="7">
    <source>
        <dbReference type="ARBA" id="ARBA00022679"/>
    </source>
</evidence>
<comment type="caution">
    <text evidence="12">The sequence shown here is derived from an EMBL/GenBank/DDBJ whole genome shotgun (WGS) entry which is preliminary data.</text>
</comment>
<evidence type="ECO:0000256" key="10">
    <source>
        <dbReference type="ARBA" id="ARBA00031323"/>
    </source>
</evidence>
<dbReference type="Pfam" id="PF01135">
    <property type="entry name" value="PCMT"/>
    <property type="match status" value="1"/>
</dbReference>
<dbReference type="Proteomes" id="UP000241764">
    <property type="component" value="Unassembled WGS sequence"/>
</dbReference>
<keyword evidence="8" id="KW-0949">S-adenosyl-L-methionine</keyword>
<evidence type="ECO:0000256" key="1">
    <source>
        <dbReference type="ARBA" id="ARBA00004496"/>
    </source>
</evidence>
<keyword evidence="5" id="KW-0963">Cytoplasm</keyword>
<evidence type="ECO:0000313" key="13">
    <source>
        <dbReference type="Proteomes" id="UP000241764"/>
    </source>
</evidence>
<dbReference type="InterPro" id="IPR029063">
    <property type="entry name" value="SAM-dependent_MTases_sf"/>
</dbReference>
<dbReference type="GO" id="GO:0005737">
    <property type="term" value="C:cytoplasm"/>
    <property type="evidence" value="ECO:0007669"/>
    <property type="project" value="UniProtKB-SubCell"/>
</dbReference>